<organism evidence="1 2">
    <name type="scientific">Arcobacter acticola</name>
    <dbReference type="NCBI Taxonomy" id="1849015"/>
    <lineage>
        <taxon>Bacteria</taxon>
        <taxon>Pseudomonadati</taxon>
        <taxon>Campylobacterota</taxon>
        <taxon>Epsilonproteobacteria</taxon>
        <taxon>Campylobacterales</taxon>
        <taxon>Arcobacteraceae</taxon>
        <taxon>Arcobacter</taxon>
    </lineage>
</organism>
<dbReference type="Proteomes" id="UP000503483">
    <property type="component" value="Chromosome"/>
</dbReference>
<dbReference type="KEGG" id="paco:AACT_0992"/>
<reference evidence="1 2" key="1">
    <citation type="submission" date="2019-08" db="EMBL/GenBank/DDBJ databases">
        <title>Complete genome sequence of Arcobacter acticola.</title>
        <authorList>
            <person name="Miller W."/>
        </authorList>
    </citation>
    <scope>NUCLEOTIDE SEQUENCE [LARGE SCALE GENOMIC DNA]</scope>
    <source>
        <strain evidence="1 2">KCTC 52212</strain>
    </source>
</reference>
<sequence>MGYYALMENIQLENQNIFFTGRADKIDKSELEKYLVQKGSILVNSINEATIIIQGKFTPIYLEETIYELSKKQITIIQIEKLEEEFSSNLDIDSILMAIKISKDNDRLLKLLNNNFFSDDIFVKLLKLYDFKGDDIYDSDDNRDVCTKIVERFCSLIETNHNIQYAPIGVYYTALETSNPNLLDVIYNMPDYVISAKNAQEDQPLSLKEVVALNPNTSKITQLEILKNSKMNELKFLALNESINQMIQKKLFEKNIDEISLSLIKTNNYDESFIDDFLNNYTLKKELLKKAILDDKLFYKFFENIDDVSIIYLSSNDTLNEEMINKLFEKNIDNANINLLKNKNCPKDKIEEFLKLQDKIYNISIAHNTTLPTQLYLYLFSLDDYDVNLSLAQNTTTPKEVLKSLAALNDKFINETLCANISTPINILLQYQYDGGLKNIISNNDSFREFTRKMVGM</sequence>
<accession>A0A6M8EYL8</accession>
<gene>
    <name evidence="1" type="ORF">AACT_0992</name>
</gene>
<dbReference type="AlphaFoldDB" id="A0A6M8EYL8"/>
<evidence type="ECO:0000313" key="2">
    <source>
        <dbReference type="Proteomes" id="UP000503483"/>
    </source>
</evidence>
<name>A0A6M8EYL8_9BACT</name>
<keyword evidence="2" id="KW-1185">Reference proteome</keyword>
<proteinExistence type="predicted"/>
<dbReference type="EMBL" id="CP042652">
    <property type="protein sequence ID" value="QKE28184.1"/>
    <property type="molecule type" value="Genomic_DNA"/>
</dbReference>
<evidence type="ECO:0000313" key="1">
    <source>
        <dbReference type="EMBL" id="QKE28184.1"/>
    </source>
</evidence>
<protein>
    <submittedName>
        <fullName evidence="1">Uncharacterized protein</fullName>
    </submittedName>
</protein>